<dbReference type="EMBL" id="JALLPB020000443">
    <property type="protein sequence ID" value="KAL3809071.1"/>
    <property type="molecule type" value="Genomic_DNA"/>
</dbReference>
<feature type="region of interest" description="Disordered" evidence="7">
    <location>
        <begin position="107"/>
        <end position="130"/>
    </location>
</feature>
<feature type="compositionally biased region" description="Gly residues" evidence="7">
    <location>
        <begin position="114"/>
        <end position="130"/>
    </location>
</feature>
<proteinExistence type="inferred from homology"/>
<evidence type="ECO:0000256" key="1">
    <source>
        <dbReference type="ARBA" id="ARBA00001947"/>
    </source>
</evidence>
<reference evidence="9 10" key="1">
    <citation type="submission" date="2024-10" db="EMBL/GenBank/DDBJ databases">
        <title>Updated reference genomes for cyclostephanoid diatoms.</title>
        <authorList>
            <person name="Roberts W.R."/>
            <person name="Alverson A.J."/>
        </authorList>
    </citation>
    <scope>NUCLEOTIDE SEQUENCE [LARGE SCALE GENOMIC DNA]</scope>
    <source>
        <strain evidence="9 10">AJA228-03</strain>
    </source>
</reference>
<comment type="similarity">
    <text evidence="2 6">Belongs to the peptidase M14 family.</text>
</comment>
<comment type="caution">
    <text evidence="9">The sequence shown here is derived from an EMBL/GenBank/DDBJ whole genome shotgun (WGS) entry which is preliminary data.</text>
</comment>
<keyword evidence="3" id="KW-0479">Metal-binding</keyword>
<sequence>MRTKHDYPIGTPGVPWGIDERWTWLASRRKRRDRDYRAAICARMSSSSTSSSSSSFDGDEDHDCHRSDIAGFVPIVYGTLEVKDEDGSNVEEYPLLAYVSENASFLRPRSSSGEEGGGRGMTSGSDGGGICGGGGKKPAVLITGGVHGYETSGIFGAMHFLTSGLAGGRYSRHYDIVVVPCVSPWGYEYNERWTARAIDPNRSFRPSTEDDPNPTRTEESSKLISFLNRLGRTPNIGEDDGEDEYEEDGTMIRNGPDWLCHVDLHETTDTDVTEYRPARAARDGQLDFDDRIPDGFYLFGAVDDDDNDNGGSNNCVREFYDAILSGVEGSGTHLAEVENDGTLCGYKATRRGLLLLSRSACANMGICAGGALPNVPYAVTTEAYPDSCRTSGEDCVNAQVEAICAALDFLIDGGVVPR</sequence>
<organism evidence="9 10">
    <name type="scientific">Cyclostephanos tholiformis</name>
    <dbReference type="NCBI Taxonomy" id="382380"/>
    <lineage>
        <taxon>Eukaryota</taxon>
        <taxon>Sar</taxon>
        <taxon>Stramenopiles</taxon>
        <taxon>Ochrophyta</taxon>
        <taxon>Bacillariophyta</taxon>
        <taxon>Coscinodiscophyceae</taxon>
        <taxon>Thalassiosirophycidae</taxon>
        <taxon>Stephanodiscales</taxon>
        <taxon>Stephanodiscaceae</taxon>
        <taxon>Cyclostephanos</taxon>
    </lineage>
</organism>
<evidence type="ECO:0000256" key="5">
    <source>
        <dbReference type="ARBA" id="ARBA00022833"/>
    </source>
</evidence>
<keyword evidence="5" id="KW-0862">Zinc</keyword>
<protein>
    <recommendedName>
        <fullName evidence="8">Peptidase M14 domain-containing protein</fullName>
    </recommendedName>
</protein>
<evidence type="ECO:0000256" key="7">
    <source>
        <dbReference type="SAM" id="MobiDB-lite"/>
    </source>
</evidence>
<evidence type="ECO:0000256" key="6">
    <source>
        <dbReference type="PROSITE-ProRule" id="PRU01379"/>
    </source>
</evidence>
<evidence type="ECO:0000313" key="10">
    <source>
        <dbReference type="Proteomes" id="UP001530377"/>
    </source>
</evidence>
<keyword evidence="10" id="KW-1185">Reference proteome</keyword>
<dbReference type="Proteomes" id="UP001530377">
    <property type="component" value="Unassembled WGS sequence"/>
</dbReference>
<feature type="region of interest" description="Disordered" evidence="7">
    <location>
        <begin position="201"/>
        <end position="221"/>
    </location>
</feature>
<evidence type="ECO:0000313" key="9">
    <source>
        <dbReference type="EMBL" id="KAL3809071.1"/>
    </source>
</evidence>
<evidence type="ECO:0000256" key="3">
    <source>
        <dbReference type="ARBA" id="ARBA00022723"/>
    </source>
</evidence>
<dbReference type="SUPFAM" id="SSF53187">
    <property type="entry name" value="Zn-dependent exopeptidases"/>
    <property type="match status" value="1"/>
</dbReference>
<name>A0ABD3RBG9_9STRA</name>
<evidence type="ECO:0000256" key="4">
    <source>
        <dbReference type="ARBA" id="ARBA00022801"/>
    </source>
</evidence>
<dbReference type="GO" id="GO:0016787">
    <property type="term" value="F:hydrolase activity"/>
    <property type="evidence" value="ECO:0007669"/>
    <property type="project" value="UniProtKB-KW"/>
</dbReference>
<dbReference type="Gene3D" id="3.40.630.10">
    <property type="entry name" value="Zn peptidases"/>
    <property type="match status" value="1"/>
</dbReference>
<accession>A0ABD3RBG9</accession>
<gene>
    <name evidence="9" type="ORF">ACHAXA_007856</name>
</gene>
<comment type="cofactor">
    <cofactor evidence="1">
        <name>Zn(2+)</name>
        <dbReference type="ChEBI" id="CHEBI:29105"/>
    </cofactor>
</comment>
<dbReference type="GO" id="GO:0046872">
    <property type="term" value="F:metal ion binding"/>
    <property type="evidence" value="ECO:0007669"/>
    <property type="project" value="UniProtKB-KW"/>
</dbReference>
<feature type="domain" description="Peptidase M14" evidence="8">
    <location>
        <begin position="85"/>
        <end position="410"/>
    </location>
</feature>
<dbReference type="AlphaFoldDB" id="A0ABD3RBG9"/>
<dbReference type="PROSITE" id="PS52035">
    <property type="entry name" value="PEPTIDASE_M14"/>
    <property type="match status" value="1"/>
</dbReference>
<dbReference type="InterPro" id="IPR000834">
    <property type="entry name" value="Peptidase_M14"/>
</dbReference>
<dbReference type="InterPro" id="IPR055438">
    <property type="entry name" value="AstE_AspA_cat"/>
</dbReference>
<feature type="active site" description="Proton donor/acceptor" evidence="6">
    <location>
        <position position="382"/>
    </location>
</feature>
<evidence type="ECO:0000259" key="8">
    <source>
        <dbReference type="PROSITE" id="PS52035"/>
    </source>
</evidence>
<dbReference type="Pfam" id="PF24827">
    <property type="entry name" value="AstE_AspA_cat"/>
    <property type="match status" value="1"/>
</dbReference>
<evidence type="ECO:0000256" key="2">
    <source>
        <dbReference type="ARBA" id="ARBA00005988"/>
    </source>
</evidence>
<keyword evidence="4" id="KW-0378">Hydrolase</keyword>